<comment type="caution">
    <text evidence="1">The sequence shown here is derived from an EMBL/GenBank/DDBJ whole genome shotgun (WGS) entry which is preliminary data.</text>
</comment>
<dbReference type="Gene3D" id="1.25.40.10">
    <property type="entry name" value="Tetratricopeptide repeat domain"/>
    <property type="match status" value="1"/>
</dbReference>
<protein>
    <submittedName>
        <fullName evidence="1">Uncharacterized protein</fullName>
    </submittedName>
</protein>
<sequence length="201" mass="23244">MAQVHIGQQQWDEALENCEAALVRYRQTDDQVNEADAFLTRGLANRAKDEQEQALNDFEQALHHYHQQRRPLGVADTRFARGAIYLLRGDFERARDEQSKAILQVERVMESISTPQRWSMFLRQYAEQYAQTAITDLRQNNDAQARSLLENFVRIAGSQEVVARLQAYEADIPIGGEELSNEEIQRNTDLVKRLAQLRRSL</sequence>
<evidence type="ECO:0000313" key="1">
    <source>
        <dbReference type="EMBL" id="GER89417.1"/>
    </source>
</evidence>
<reference evidence="1 2" key="1">
    <citation type="submission" date="2019-10" db="EMBL/GenBank/DDBJ databases">
        <title>Dictyobacter vulcani sp. nov., within the class Ktedonobacteria, isolated from soil of volcanic Mt. Zao.</title>
        <authorList>
            <person name="Zheng Y."/>
            <person name="Wang C.M."/>
            <person name="Sakai Y."/>
            <person name="Abe K."/>
            <person name="Yokota A."/>
            <person name="Yabe S."/>
        </authorList>
    </citation>
    <scope>NUCLEOTIDE SEQUENCE [LARGE SCALE GENOMIC DNA]</scope>
    <source>
        <strain evidence="1 2">W12</strain>
    </source>
</reference>
<dbReference type="SMART" id="SM00028">
    <property type="entry name" value="TPR"/>
    <property type="match status" value="2"/>
</dbReference>
<gene>
    <name evidence="1" type="ORF">KDW_35790</name>
</gene>
<evidence type="ECO:0000313" key="2">
    <source>
        <dbReference type="Proteomes" id="UP000326912"/>
    </source>
</evidence>
<dbReference type="AlphaFoldDB" id="A0A5J4KSM5"/>
<dbReference type="Pfam" id="PF13424">
    <property type="entry name" value="TPR_12"/>
    <property type="match status" value="1"/>
</dbReference>
<name>A0A5J4KSM5_9CHLR</name>
<accession>A0A5J4KSM5</accession>
<dbReference type="SUPFAM" id="SSF48452">
    <property type="entry name" value="TPR-like"/>
    <property type="match status" value="1"/>
</dbReference>
<dbReference type="InterPro" id="IPR011990">
    <property type="entry name" value="TPR-like_helical_dom_sf"/>
</dbReference>
<organism evidence="1 2">
    <name type="scientific">Dictyobacter vulcani</name>
    <dbReference type="NCBI Taxonomy" id="2607529"/>
    <lineage>
        <taxon>Bacteria</taxon>
        <taxon>Bacillati</taxon>
        <taxon>Chloroflexota</taxon>
        <taxon>Ktedonobacteria</taxon>
        <taxon>Ktedonobacterales</taxon>
        <taxon>Dictyobacteraceae</taxon>
        <taxon>Dictyobacter</taxon>
    </lineage>
</organism>
<dbReference type="Proteomes" id="UP000326912">
    <property type="component" value="Unassembled WGS sequence"/>
</dbReference>
<dbReference type="EMBL" id="BKZW01000001">
    <property type="protein sequence ID" value="GER89417.1"/>
    <property type="molecule type" value="Genomic_DNA"/>
</dbReference>
<keyword evidence="2" id="KW-1185">Reference proteome</keyword>
<dbReference type="RefSeq" id="WP_151757169.1">
    <property type="nucleotide sequence ID" value="NZ_BKZW01000001.1"/>
</dbReference>
<proteinExistence type="predicted"/>
<dbReference type="InterPro" id="IPR019734">
    <property type="entry name" value="TPR_rpt"/>
</dbReference>